<keyword evidence="7 18" id="KW-0812">Transmembrane</keyword>
<dbReference type="GO" id="GO:0005743">
    <property type="term" value="C:mitochondrial inner membrane"/>
    <property type="evidence" value="ECO:0007669"/>
    <property type="project" value="UniProtKB-SubCell"/>
</dbReference>
<evidence type="ECO:0000256" key="13">
    <source>
        <dbReference type="ARBA" id="ARBA00023075"/>
    </source>
</evidence>
<dbReference type="GO" id="GO:0006120">
    <property type="term" value="P:mitochondrial electron transport, NADH to ubiquinone"/>
    <property type="evidence" value="ECO:0007669"/>
    <property type="project" value="TreeGrafter"/>
</dbReference>
<dbReference type="EMBL" id="OL681899">
    <property type="protein sequence ID" value="UXW90896.1"/>
    <property type="molecule type" value="Genomic_DNA"/>
</dbReference>
<dbReference type="InterPro" id="IPR001750">
    <property type="entry name" value="ND/Mrp_TM"/>
</dbReference>
<keyword evidence="6" id="KW-0679">Respiratory chain</keyword>
<dbReference type="InterPro" id="IPR050175">
    <property type="entry name" value="Complex_I_Subunit_2"/>
</dbReference>
<comment type="similarity">
    <text evidence="2">Belongs to the complex I subunit 2 family.</text>
</comment>
<evidence type="ECO:0000256" key="16">
    <source>
        <dbReference type="ARBA" id="ARBA00031028"/>
    </source>
</evidence>
<feature type="transmembrane region" description="Helical" evidence="18">
    <location>
        <begin position="84"/>
        <end position="109"/>
    </location>
</feature>
<evidence type="ECO:0000256" key="1">
    <source>
        <dbReference type="ARBA" id="ARBA00004448"/>
    </source>
</evidence>
<evidence type="ECO:0000256" key="5">
    <source>
        <dbReference type="ARBA" id="ARBA00022448"/>
    </source>
</evidence>
<dbReference type="EC" id="7.1.1.2" evidence="3"/>
<evidence type="ECO:0000256" key="2">
    <source>
        <dbReference type="ARBA" id="ARBA00007012"/>
    </source>
</evidence>
<evidence type="ECO:0000256" key="9">
    <source>
        <dbReference type="ARBA" id="ARBA00022967"/>
    </source>
</evidence>
<feature type="transmembrane region" description="Helical" evidence="18">
    <location>
        <begin position="186"/>
        <end position="211"/>
    </location>
</feature>
<dbReference type="AlphaFoldDB" id="A0A977XSK0"/>
<keyword evidence="13" id="KW-0830">Ubiquinone</keyword>
<feature type="domain" description="NADH:quinone oxidoreductase/Mrp antiporter transmembrane" evidence="19">
    <location>
        <begin position="22"/>
        <end position="212"/>
    </location>
</feature>
<evidence type="ECO:0000256" key="10">
    <source>
        <dbReference type="ARBA" id="ARBA00022982"/>
    </source>
</evidence>
<evidence type="ECO:0000256" key="17">
    <source>
        <dbReference type="ARBA" id="ARBA00049551"/>
    </source>
</evidence>
<keyword evidence="10" id="KW-0249">Electron transport</keyword>
<accession>A0A977XSK0</accession>
<evidence type="ECO:0000256" key="11">
    <source>
        <dbReference type="ARBA" id="ARBA00022989"/>
    </source>
</evidence>
<sequence length="308" mass="36609">MKMFNYYNYFSMSMLPLISLSSSDWVLTWFYMEMMLVVFYINFFKINMELMMNLSSIKYFIIQSLSGLFLLTSGNMLFYHEENLLFMFLFCFSLMLKLGVFPFHFWVISVVKYMNLLLLFFLFFTMKIIPLGLMNIFISEISPLSVLYFIILIFSVISMLVGSLMGNNFSSLNSMLGSSSISHSGWFMFSIFTGLLYYYFFIYGMVMMFLLKSIFSFDNMTSYLSLISLSGLPPFSVFFAKLKILMYLVMSEYFILIILMMMLSVVSLKFYLKFSFFYFLKNNSNNLYMSWFSMMFLMLNFSMFFILM</sequence>
<evidence type="ECO:0000313" key="20">
    <source>
        <dbReference type="EMBL" id="UXW90896.1"/>
    </source>
</evidence>
<name>A0A977XSK0_9EUPU</name>
<feature type="transmembrane region" description="Helical" evidence="18">
    <location>
        <begin position="288"/>
        <end position="307"/>
    </location>
</feature>
<keyword evidence="5" id="KW-0813">Transport</keyword>
<keyword evidence="12" id="KW-0520">NAD</keyword>
<evidence type="ECO:0000256" key="6">
    <source>
        <dbReference type="ARBA" id="ARBA00022660"/>
    </source>
</evidence>
<evidence type="ECO:0000256" key="12">
    <source>
        <dbReference type="ARBA" id="ARBA00023027"/>
    </source>
</evidence>
<evidence type="ECO:0000259" key="19">
    <source>
        <dbReference type="Pfam" id="PF00361"/>
    </source>
</evidence>
<keyword evidence="14 20" id="KW-0496">Mitochondrion</keyword>
<keyword evidence="9" id="KW-1278">Translocase</keyword>
<dbReference type="Pfam" id="PF00361">
    <property type="entry name" value="Proton_antipo_M"/>
    <property type="match status" value="1"/>
</dbReference>
<proteinExistence type="inferred from homology"/>
<feature type="transmembrane region" description="Helical" evidence="18">
    <location>
        <begin position="25"/>
        <end position="44"/>
    </location>
</feature>
<organism evidence="20">
    <name type="scientific">Succineidae gen. n. sp. z RM-2021</name>
    <dbReference type="NCBI Taxonomy" id="2871687"/>
    <lineage>
        <taxon>Eukaryota</taxon>
        <taxon>Metazoa</taxon>
        <taxon>Spiralia</taxon>
        <taxon>Lophotrochozoa</taxon>
        <taxon>Mollusca</taxon>
        <taxon>Gastropoda</taxon>
        <taxon>Heterobranchia</taxon>
        <taxon>Euthyneura</taxon>
        <taxon>Panpulmonata</taxon>
        <taxon>Eupulmonata</taxon>
        <taxon>Stylommatophora</taxon>
        <taxon>Helicina</taxon>
        <taxon>Succineoidea</taxon>
        <taxon>Succineidae</taxon>
    </lineage>
</organism>
<evidence type="ECO:0000256" key="7">
    <source>
        <dbReference type="ARBA" id="ARBA00022692"/>
    </source>
</evidence>
<feature type="transmembrane region" description="Helical" evidence="18">
    <location>
        <begin position="144"/>
        <end position="165"/>
    </location>
</feature>
<feature type="transmembrane region" description="Helical" evidence="18">
    <location>
        <begin position="223"/>
        <end position="240"/>
    </location>
</feature>
<dbReference type="PANTHER" id="PTHR46552">
    <property type="entry name" value="NADH-UBIQUINONE OXIDOREDUCTASE CHAIN 2"/>
    <property type="match status" value="1"/>
</dbReference>
<protein>
    <recommendedName>
        <fullName evidence="4">NADH-ubiquinone oxidoreductase chain 2</fullName>
        <ecNumber evidence="3">7.1.1.2</ecNumber>
    </recommendedName>
    <alternativeName>
        <fullName evidence="16">NADH dehydrogenase subunit 2</fullName>
    </alternativeName>
</protein>
<feature type="transmembrane region" description="Helical" evidence="18">
    <location>
        <begin position="247"/>
        <end position="268"/>
    </location>
</feature>
<comment type="subcellular location">
    <subcellularLocation>
        <location evidence="1">Mitochondrion inner membrane</location>
        <topology evidence="1">Multi-pass membrane protein</topology>
    </subcellularLocation>
</comment>
<evidence type="ECO:0000256" key="18">
    <source>
        <dbReference type="SAM" id="Phobius"/>
    </source>
</evidence>
<keyword evidence="15 18" id="KW-0472">Membrane</keyword>
<gene>
    <name evidence="20" type="primary">ND2</name>
</gene>
<evidence type="ECO:0000256" key="14">
    <source>
        <dbReference type="ARBA" id="ARBA00023128"/>
    </source>
</evidence>
<evidence type="ECO:0000256" key="3">
    <source>
        <dbReference type="ARBA" id="ARBA00012944"/>
    </source>
</evidence>
<keyword evidence="11 18" id="KW-1133">Transmembrane helix</keyword>
<evidence type="ECO:0000256" key="8">
    <source>
        <dbReference type="ARBA" id="ARBA00022792"/>
    </source>
</evidence>
<geneLocation type="mitochondrion" evidence="20"/>
<feature type="transmembrane region" description="Helical" evidence="18">
    <location>
        <begin position="56"/>
        <end position="78"/>
    </location>
</feature>
<dbReference type="GO" id="GO:0008137">
    <property type="term" value="F:NADH dehydrogenase (ubiquinone) activity"/>
    <property type="evidence" value="ECO:0007669"/>
    <property type="project" value="UniProtKB-EC"/>
</dbReference>
<evidence type="ECO:0000256" key="4">
    <source>
        <dbReference type="ARBA" id="ARBA00021008"/>
    </source>
</evidence>
<reference evidence="20" key="1">
    <citation type="submission" date="2021-11" db="EMBL/GenBank/DDBJ databases">
        <authorList>
            <person name="Ma R."/>
        </authorList>
    </citation>
    <scope>NUCLEOTIDE SEQUENCE</scope>
</reference>
<keyword evidence="8" id="KW-0999">Mitochondrion inner membrane</keyword>
<evidence type="ECO:0000256" key="15">
    <source>
        <dbReference type="ARBA" id="ARBA00023136"/>
    </source>
</evidence>
<dbReference type="PANTHER" id="PTHR46552:SF1">
    <property type="entry name" value="NADH-UBIQUINONE OXIDOREDUCTASE CHAIN 2"/>
    <property type="match status" value="1"/>
</dbReference>
<comment type="catalytic activity">
    <reaction evidence="17">
        <text>a ubiquinone + NADH + 5 H(+)(in) = a ubiquinol + NAD(+) + 4 H(+)(out)</text>
        <dbReference type="Rhea" id="RHEA:29091"/>
        <dbReference type="Rhea" id="RHEA-COMP:9565"/>
        <dbReference type="Rhea" id="RHEA-COMP:9566"/>
        <dbReference type="ChEBI" id="CHEBI:15378"/>
        <dbReference type="ChEBI" id="CHEBI:16389"/>
        <dbReference type="ChEBI" id="CHEBI:17976"/>
        <dbReference type="ChEBI" id="CHEBI:57540"/>
        <dbReference type="ChEBI" id="CHEBI:57945"/>
        <dbReference type="EC" id="7.1.1.2"/>
    </reaction>
</comment>
<feature type="transmembrane region" description="Helical" evidence="18">
    <location>
        <begin position="116"/>
        <end position="138"/>
    </location>
</feature>